<comment type="caution">
    <text evidence="4">The sequence shown here is derived from an EMBL/GenBank/DDBJ whole genome shotgun (WGS) entry which is preliminary data.</text>
</comment>
<keyword evidence="2" id="KW-0949">S-adenosyl-L-methionine</keyword>
<evidence type="ECO:0000313" key="4">
    <source>
        <dbReference type="EMBL" id="KLN59110.1"/>
    </source>
</evidence>
<dbReference type="GO" id="GO:0008168">
    <property type="term" value="F:methyltransferase activity"/>
    <property type="evidence" value="ECO:0007669"/>
    <property type="project" value="UniProtKB-KW"/>
</dbReference>
<reference evidence="4 5" key="1">
    <citation type="submission" date="2015-03" db="EMBL/GenBank/DDBJ databases">
        <title>Genome Sequence of Kiloniella spongiae MEBiC09566, isolated from a marine sponge.</title>
        <authorList>
            <person name="Shao Z."/>
            <person name="Wang L."/>
            <person name="Li X."/>
        </authorList>
    </citation>
    <scope>NUCLEOTIDE SEQUENCE [LARGE SCALE GENOMIC DNA]</scope>
    <source>
        <strain evidence="4 5">MEBiC09566</strain>
    </source>
</reference>
<dbReference type="STRING" id="1489064.WH96_19205"/>
<dbReference type="Proteomes" id="UP000035444">
    <property type="component" value="Unassembled WGS sequence"/>
</dbReference>
<gene>
    <name evidence="4" type="ORF">WH96_19205</name>
</gene>
<dbReference type="SUPFAM" id="SSF53335">
    <property type="entry name" value="S-adenosyl-L-methionine-dependent methyltransferases"/>
    <property type="match status" value="1"/>
</dbReference>
<dbReference type="OrthoDB" id="5489421at2"/>
<keyword evidence="1" id="KW-0808">Transferase</keyword>
<dbReference type="InterPro" id="IPR029063">
    <property type="entry name" value="SAM-dependent_MTases_sf"/>
</dbReference>
<dbReference type="GO" id="GO:0032259">
    <property type="term" value="P:methylation"/>
    <property type="evidence" value="ECO:0007669"/>
    <property type="project" value="UniProtKB-KW"/>
</dbReference>
<accession>A0A0H2MR07</accession>
<evidence type="ECO:0000256" key="2">
    <source>
        <dbReference type="ARBA" id="ARBA00022691"/>
    </source>
</evidence>
<sequence length="260" mass="28353">MPDLPKNISQNLLENFALTEDEFIGGKVTVFQPAKGYRAGIDAVLLAATVAVMSGEKILDLGSGVGTAGLCLMGREPQAKVTGLELQAVLFQIAEKNRQVNRLKDRWSLVNGDLLKLPDDLPLGSFDQVMCNPPFMPKGTSHGSPDPIKLLANHEGEATLRDWMLAALKLVKHKGAVTIIHRADRLDEILSVFREKKAGAIEVCPLWPYEGQPAKRVIVRARRGISKPMIITAGHKLHKTDGSYTDIIDGALRRGQALPL</sequence>
<keyword evidence="5" id="KW-1185">Reference proteome</keyword>
<evidence type="ECO:0000256" key="1">
    <source>
        <dbReference type="ARBA" id="ARBA00022603"/>
    </source>
</evidence>
<dbReference type="AlphaFoldDB" id="A0A0H2MR07"/>
<protein>
    <recommendedName>
        <fullName evidence="3">Methyltransferase small domain-containing protein</fullName>
    </recommendedName>
</protein>
<dbReference type="PANTHER" id="PTHR47739:SF1">
    <property type="entry name" value="TRNA1(VAL) (ADENINE(37)-N6)-METHYLTRANSFERASE"/>
    <property type="match status" value="1"/>
</dbReference>
<dbReference type="EMBL" id="LAQL01000019">
    <property type="protein sequence ID" value="KLN59110.1"/>
    <property type="molecule type" value="Genomic_DNA"/>
</dbReference>
<dbReference type="PANTHER" id="PTHR47739">
    <property type="entry name" value="TRNA1(VAL) (ADENINE(37)-N6)-METHYLTRANSFERASE"/>
    <property type="match status" value="1"/>
</dbReference>
<proteinExistence type="predicted"/>
<feature type="domain" description="Methyltransferase small" evidence="3">
    <location>
        <begin position="45"/>
        <end position="137"/>
    </location>
</feature>
<organism evidence="4 5">
    <name type="scientific">Kiloniella spongiae</name>
    <dbReference type="NCBI Taxonomy" id="1489064"/>
    <lineage>
        <taxon>Bacteria</taxon>
        <taxon>Pseudomonadati</taxon>
        <taxon>Pseudomonadota</taxon>
        <taxon>Alphaproteobacteria</taxon>
        <taxon>Rhodospirillales</taxon>
        <taxon>Kiloniellaceae</taxon>
        <taxon>Kiloniella</taxon>
    </lineage>
</organism>
<dbReference type="RefSeq" id="WP_047765857.1">
    <property type="nucleotide sequence ID" value="NZ_LAQL01000019.1"/>
</dbReference>
<name>A0A0H2MR07_9PROT</name>
<dbReference type="Gene3D" id="3.40.50.150">
    <property type="entry name" value="Vaccinia Virus protein VP39"/>
    <property type="match status" value="1"/>
</dbReference>
<evidence type="ECO:0000259" key="3">
    <source>
        <dbReference type="Pfam" id="PF05175"/>
    </source>
</evidence>
<dbReference type="InterPro" id="IPR007848">
    <property type="entry name" value="Small_mtfrase_dom"/>
</dbReference>
<keyword evidence="1" id="KW-0489">Methyltransferase</keyword>
<dbReference type="Pfam" id="PF05175">
    <property type="entry name" value="MTS"/>
    <property type="match status" value="1"/>
</dbReference>
<evidence type="ECO:0000313" key="5">
    <source>
        <dbReference type="Proteomes" id="UP000035444"/>
    </source>
</evidence>
<dbReference type="InterPro" id="IPR050210">
    <property type="entry name" value="tRNA_Adenine-N(6)_MTase"/>
</dbReference>
<dbReference type="CDD" id="cd02440">
    <property type="entry name" value="AdoMet_MTases"/>
    <property type="match status" value="1"/>
</dbReference>